<dbReference type="EMBL" id="GBRH01207033">
    <property type="protein sequence ID" value="JAD90862.1"/>
    <property type="molecule type" value="Transcribed_RNA"/>
</dbReference>
<accession>A0A0A9E4E3</accession>
<protein>
    <submittedName>
        <fullName evidence="1">Uncharacterized protein</fullName>
    </submittedName>
</protein>
<reference evidence="1" key="2">
    <citation type="journal article" date="2015" name="Data Brief">
        <title>Shoot transcriptome of the giant reed, Arundo donax.</title>
        <authorList>
            <person name="Barrero R.A."/>
            <person name="Guerrero F.D."/>
            <person name="Moolhuijzen P."/>
            <person name="Goolsby J.A."/>
            <person name="Tidwell J."/>
            <person name="Bellgard S.E."/>
            <person name="Bellgard M.I."/>
        </authorList>
    </citation>
    <scope>NUCLEOTIDE SEQUENCE</scope>
    <source>
        <tissue evidence="1">Shoot tissue taken approximately 20 cm above the soil surface</tissue>
    </source>
</reference>
<evidence type="ECO:0000313" key="1">
    <source>
        <dbReference type="EMBL" id="JAD90862.1"/>
    </source>
</evidence>
<organism evidence="1">
    <name type="scientific">Arundo donax</name>
    <name type="common">Giant reed</name>
    <name type="synonym">Donax arundinaceus</name>
    <dbReference type="NCBI Taxonomy" id="35708"/>
    <lineage>
        <taxon>Eukaryota</taxon>
        <taxon>Viridiplantae</taxon>
        <taxon>Streptophyta</taxon>
        <taxon>Embryophyta</taxon>
        <taxon>Tracheophyta</taxon>
        <taxon>Spermatophyta</taxon>
        <taxon>Magnoliopsida</taxon>
        <taxon>Liliopsida</taxon>
        <taxon>Poales</taxon>
        <taxon>Poaceae</taxon>
        <taxon>PACMAD clade</taxon>
        <taxon>Arundinoideae</taxon>
        <taxon>Arundineae</taxon>
        <taxon>Arundo</taxon>
    </lineage>
</organism>
<proteinExistence type="predicted"/>
<dbReference type="AlphaFoldDB" id="A0A0A9E4E3"/>
<name>A0A0A9E4E3_ARUDO</name>
<reference evidence="1" key="1">
    <citation type="submission" date="2014-09" db="EMBL/GenBank/DDBJ databases">
        <authorList>
            <person name="Magalhaes I.L.F."/>
            <person name="Oliveira U."/>
            <person name="Santos F.R."/>
            <person name="Vidigal T.H.D.A."/>
            <person name="Brescovit A.D."/>
            <person name="Santos A.J."/>
        </authorList>
    </citation>
    <scope>NUCLEOTIDE SEQUENCE</scope>
    <source>
        <tissue evidence="1">Shoot tissue taken approximately 20 cm above the soil surface</tissue>
    </source>
</reference>
<sequence>MWFLIFKLIGQILCIWASPCVHDAMLMLKFMELIKNRYCCF</sequence>